<dbReference type="OrthoDB" id="8056624at2759"/>
<feature type="chain" id="PRO_5005521543" description="Kazal-like domain-containing protein" evidence="2">
    <location>
        <begin position="26"/>
        <end position="139"/>
    </location>
</feature>
<protein>
    <recommendedName>
        <fullName evidence="3">Kazal-like domain-containing protein</fullName>
    </recommendedName>
</protein>
<dbReference type="InterPro" id="IPR036058">
    <property type="entry name" value="Kazal_dom_sf"/>
</dbReference>
<keyword evidence="1" id="KW-0175">Coiled coil</keyword>
<feature type="domain" description="Kazal-like" evidence="3">
    <location>
        <begin position="79"/>
        <end position="138"/>
    </location>
</feature>
<keyword evidence="2" id="KW-0732">Signal</keyword>
<evidence type="ECO:0000313" key="4">
    <source>
        <dbReference type="EMBL" id="JAI31365.1"/>
    </source>
</evidence>
<accession>A0A0K8UYG5</accession>
<dbReference type="SUPFAM" id="SSF100895">
    <property type="entry name" value="Kazal-type serine protease inhibitors"/>
    <property type="match status" value="1"/>
</dbReference>
<organism evidence="4">
    <name type="scientific">Bactrocera latifrons</name>
    <name type="common">Malaysian fruit fly</name>
    <name type="synonym">Chaetodacus latifrons</name>
    <dbReference type="NCBI Taxonomy" id="174628"/>
    <lineage>
        <taxon>Eukaryota</taxon>
        <taxon>Metazoa</taxon>
        <taxon>Ecdysozoa</taxon>
        <taxon>Arthropoda</taxon>
        <taxon>Hexapoda</taxon>
        <taxon>Insecta</taxon>
        <taxon>Pterygota</taxon>
        <taxon>Neoptera</taxon>
        <taxon>Endopterygota</taxon>
        <taxon>Diptera</taxon>
        <taxon>Brachycera</taxon>
        <taxon>Muscomorpha</taxon>
        <taxon>Tephritoidea</taxon>
        <taxon>Tephritidae</taxon>
        <taxon>Bactrocera</taxon>
        <taxon>Bactrocera</taxon>
    </lineage>
</organism>
<proteinExistence type="predicted"/>
<name>A0A0K8UYG5_BACLA</name>
<sequence length="139" mass="15746">MCKRGFEQFLLSCGLTLLLVSCILAAASERPCPIAYRCADVEEVVWSTDGSKCFVWRNGCHLKNENCQRLNSKREELREVTKEECQEMCVDACIEIYRPICAEYNGVRRTFSNSCALEAHICRSGETYNLFGHAECGTN</sequence>
<dbReference type="AlphaFoldDB" id="A0A0K8UYG5"/>
<gene>
    <name evidence="4" type="ORF">c3_g1_i1</name>
</gene>
<dbReference type="InterPro" id="IPR002350">
    <property type="entry name" value="Kazal_dom"/>
</dbReference>
<dbReference type="Gene3D" id="3.30.60.30">
    <property type="match status" value="1"/>
</dbReference>
<feature type="signal peptide" evidence="2">
    <location>
        <begin position="1"/>
        <end position="25"/>
    </location>
</feature>
<evidence type="ECO:0000259" key="3">
    <source>
        <dbReference type="PROSITE" id="PS51465"/>
    </source>
</evidence>
<dbReference type="PROSITE" id="PS51257">
    <property type="entry name" value="PROKAR_LIPOPROTEIN"/>
    <property type="match status" value="1"/>
</dbReference>
<reference evidence="4" key="1">
    <citation type="submission" date="2015-06" db="EMBL/GenBank/DDBJ databases">
        <authorList>
            <person name="Hoefler B.C."/>
            <person name="Straight P.D."/>
        </authorList>
    </citation>
    <scope>NUCLEOTIDE SEQUENCE</scope>
</reference>
<dbReference type="PROSITE" id="PS51465">
    <property type="entry name" value="KAZAL_2"/>
    <property type="match status" value="1"/>
</dbReference>
<dbReference type="EMBL" id="GDHF01020949">
    <property type="protein sequence ID" value="JAI31365.1"/>
    <property type="molecule type" value="Transcribed_RNA"/>
</dbReference>
<evidence type="ECO:0000256" key="2">
    <source>
        <dbReference type="SAM" id="SignalP"/>
    </source>
</evidence>
<feature type="coiled-coil region" evidence="1">
    <location>
        <begin position="60"/>
        <end position="87"/>
    </location>
</feature>
<evidence type="ECO:0000256" key="1">
    <source>
        <dbReference type="SAM" id="Coils"/>
    </source>
</evidence>